<evidence type="ECO:0000256" key="14">
    <source>
        <dbReference type="SAM" id="Phobius"/>
    </source>
</evidence>
<sequence>MDANMILDTLSLVIYVMTMFLGLPSNLLVFYIFFKKARSRLTPNLIYMINLCASDLVFIMFLPIKIMETFLHGWTLPEVLCPIFNFIHFSTIYASVCFLSAVSVGRYLSAAFPIKYKIYKKPRYSLLICICLWALVFVHVSFVFVLETSQKGSLEMFLSHVDDDKVVCYENFTAQQLALIVPARLELSVVLYLLPLAITLFCYTRCIQILMKSCMHVKYKRRAIRVAVTTLIVFIVCFAPYNISHIVGFVQKKSVTWRKAALLPSTCNAFLDPLIFYFLSNSVDKGFYQAWKSLQQKYSMSMRKLSSVFIKEHPDKSKTRSIKTISATV</sequence>
<keyword evidence="3" id="KW-1003">Cell membrane</keyword>
<protein>
    <recommendedName>
        <fullName evidence="2">Free fatty acid receptor 1</fullName>
    </recommendedName>
    <alternativeName>
        <fullName evidence="12">G-protein coupled receptor 40</fullName>
    </alternativeName>
</protein>
<keyword evidence="8" id="KW-1015">Disulfide bond</keyword>
<evidence type="ECO:0000313" key="16">
    <source>
        <dbReference type="EMBL" id="CAJ0950025.1"/>
    </source>
</evidence>
<evidence type="ECO:0000259" key="15">
    <source>
        <dbReference type="PROSITE" id="PS50262"/>
    </source>
</evidence>
<proteinExistence type="predicted"/>
<evidence type="ECO:0000256" key="13">
    <source>
        <dbReference type="ARBA" id="ARBA00045206"/>
    </source>
</evidence>
<comment type="function">
    <text evidence="13">G-protein coupled receptor for medium and long chain saturated and unsaturated fatty acids that plays an important role in glucose homeostasis. Fatty acid binding increases glucose-stimulated insulin secretion, and may also enhance the secretion of glucagon-like peptide 1 (GLP-1). May also play a role in bone homeostasis; receptor signaling activates pathways that inhibit osteoclast differentiation. Ligand binding leads to a conformation change that triggers signaling via G-proteins that activate phospholipase C, leading to an increase of the intracellular calcium concentration. Seems to act through a G(q) and G(i)-mediated pathway. Mediates the anti-inflammatory effects of omega-3 polyunsaturated fatty acids (PUFAs) via inhibition of NLRP3 inflammasome activation.</text>
</comment>
<evidence type="ECO:0000256" key="6">
    <source>
        <dbReference type="ARBA" id="ARBA00023040"/>
    </source>
</evidence>
<evidence type="ECO:0000256" key="3">
    <source>
        <dbReference type="ARBA" id="ARBA00022475"/>
    </source>
</evidence>
<dbReference type="PRINTS" id="PR01904">
    <property type="entry name" value="GPR40FAMILY"/>
</dbReference>
<evidence type="ECO:0000256" key="11">
    <source>
        <dbReference type="ARBA" id="ARBA00023224"/>
    </source>
</evidence>
<accession>A0ABN9LVE9</accession>
<dbReference type="SUPFAM" id="SSF81321">
    <property type="entry name" value="Family A G protein-coupled receptor-like"/>
    <property type="match status" value="1"/>
</dbReference>
<evidence type="ECO:0000256" key="7">
    <source>
        <dbReference type="ARBA" id="ARBA00023136"/>
    </source>
</evidence>
<dbReference type="PANTHER" id="PTHR45822">
    <property type="entry name" value="FREE FATTY ACID RECEPTOR 2-RELATED"/>
    <property type="match status" value="1"/>
</dbReference>
<dbReference type="InterPro" id="IPR017452">
    <property type="entry name" value="GPCR_Rhodpsn_7TM"/>
</dbReference>
<evidence type="ECO:0000313" key="17">
    <source>
        <dbReference type="Proteomes" id="UP001176940"/>
    </source>
</evidence>
<dbReference type="InterPro" id="IPR013312">
    <property type="entry name" value="GPR40-rel_orph"/>
</dbReference>
<evidence type="ECO:0000256" key="4">
    <source>
        <dbReference type="ARBA" id="ARBA00022692"/>
    </source>
</evidence>
<evidence type="ECO:0000256" key="5">
    <source>
        <dbReference type="ARBA" id="ARBA00022989"/>
    </source>
</evidence>
<feature type="transmembrane region" description="Helical" evidence="14">
    <location>
        <begin position="12"/>
        <end position="33"/>
    </location>
</feature>
<dbReference type="PRINTS" id="PR00237">
    <property type="entry name" value="GPCRRHODOPSN"/>
</dbReference>
<keyword evidence="11" id="KW-0807">Transducer</keyword>
<dbReference type="CDD" id="cd14983">
    <property type="entry name" value="7tmA_FFAR"/>
    <property type="match status" value="1"/>
</dbReference>
<keyword evidence="9" id="KW-0675">Receptor</keyword>
<dbReference type="PROSITE" id="PS50262">
    <property type="entry name" value="G_PROTEIN_RECEP_F1_2"/>
    <property type="match status" value="1"/>
</dbReference>
<keyword evidence="4 14" id="KW-0812">Transmembrane</keyword>
<dbReference type="Proteomes" id="UP001176940">
    <property type="component" value="Unassembled WGS sequence"/>
</dbReference>
<feature type="transmembrane region" description="Helical" evidence="14">
    <location>
        <begin position="189"/>
        <end position="211"/>
    </location>
</feature>
<feature type="transmembrane region" description="Helical" evidence="14">
    <location>
        <begin position="86"/>
        <end position="104"/>
    </location>
</feature>
<keyword evidence="6" id="KW-0297">G-protein coupled receptor</keyword>
<comment type="caution">
    <text evidence="16">The sequence shown here is derived from an EMBL/GenBank/DDBJ whole genome shotgun (WGS) entry which is preliminary data.</text>
</comment>
<feature type="transmembrane region" description="Helical" evidence="14">
    <location>
        <begin position="261"/>
        <end position="279"/>
    </location>
</feature>
<evidence type="ECO:0000256" key="2">
    <source>
        <dbReference type="ARBA" id="ARBA00021527"/>
    </source>
</evidence>
<keyword evidence="7 14" id="KW-0472">Membrane</keyword>
<comment type="subcellular location">
    <subcellularLocation>
        <location evidence="1">Cell membrane</location>
        <topology evidence="1">Multi-pass membrane protein</topology>
    </subcellularLocation>
</comment>
<feature type="domain" description="G-protein coupled receptors family 1 profile" evidence="15">
    <location>
        <begin position="25"/>
        <end position="276"/>
    </location>
</feature>
<dbReference type="PANTHER" id="PTHR45822:SF4">
    <property type="entry name" value="FREE FATTY ACID RECEPTOR 1"/>
    <property type="match status" value="1"/>
</dbReference>
<keyword evidence="17" id="KW-1185">Reference proteome</keyword>
<feature type="transmembrane region" description="Helical" evidence="14">
    <location>
        <begin position="124"/>
        <end position="146"/>
    </location>
</feature>
<dbReference type="InterPro" id="IPR013313">
    <property type="entry name" value="GPR40_recept_FA"/>
</dbReference>
<gene>
    <name evidence="16" type="ORF">RIMI_LOCUS12840176</name>
</gene>
<evidence type="ECO:0000256" key="1">
    <source>
        <dbReference type="ARBA" id="ARBA00004651"/>
    </source>
</evidence>
<feature type="transmembrane region" description="Helical" evidence="14">
    <location>
        <begin position="223"/>
        <end position="241"/>
    </location>
</feature>
<feature type="transmembrane region" description="Helical" evidence="14">
    <location>
        <begin position="45"/>
        <end position="66"/>
    </location>
</feature>
<dbReference type="Pfam" id="PF00001">
    <property type="entry name" value="7tm_1"/>
    <property type="match status" value="1"/>
</dbReference>
<evidence type="ECO:0000256" key="8">
    <source>
        <dbReference type="ARBA" id="ARBA00023157"/>
    </source>
</evidence>
<keyword evidence="10" id="KW-0325">Glycoprotein</keyword>
<dbReference type="PRINTS" id="PR01905">
    <property type="entry name" value="FATTYACIDR"/>
</dbReference>
<dbReference type="Gene3D" id="1.20.1070.10">
    <property type="entry name" value="Rhodopsin 7-helix transmembrane proteins"/>
    <property type="match status" value="1"/>
</dbReference>
<evidence type="ECO:0000256" key="10">
    <source>
        <dbReference type="ARBA" id="ARBA00023180"/>
    </source>
</evidence>
<keyword evidence="5 14" id="KW-1133">Transmembrane helix</keyword>
<evidence type="ECO:0000256" key="12">
    <source>
        <dbReference type="ARBA" id="ARBA00033166"/>
    </source>
</evidence>
<organism evidence="16 17">
    <name type="scientific">Ranitomeya imitator</name>
    <name type="common">mimic poison frog</name>
    <dbReference type="NCBI Taxonomy" id="111125"/>
    <lineage>
        <taxon>Eukaryota</taxon>
        <taxon>Metazoa</taxon>
        <taxon>Chordata</taxon>
        <taxon>Craniata</taxon>
        <taxon>Vertebrata</taxon>
        <taxon>Euteleostomi</taxon>
        <taxon>Amphibia</taxon>
        <taxon>Batrachia</taxon>
        <taxon>Anura</taxon>
        <taxon>Neobatrachia</taxon>
        <taxon>Hyloidea</taxon>
        <taxon>Dendrobatidae</taxon>
        <taxon>Dendrobatinae</taxon>
        <taxon>Ranitomeya</taxon>
    </lineage>
</organism>
<reference evidence="16" key="1">
    <citation type="submission" date="2023-07" db="EMBL/GenBank/DDBJ databases">
        <authorList>
            <person name="Stuckert A."/>
        </authorList>
    </citation>
    <scope>NUCLEOTIDE SEQUENCE</scope>
</reference>
<evidence type="ECO:0000256" key="9">
    <source>
        <dbReference type="ARBA" id="ARBA00023170"/>
    </source>
</evidence>
<dbReference type="EMBL" id="CAUEEQ010030954">
    <property type="protein sequence ID" value="CAJ0950025.1"/>
    <property type="molecule type" value="Genomic_DNA"/>
</dbReference>
<name>A0ABN9LVE9_9NEOB</name>
<dbReference type="InterPro" id="IPR000276">
    <property type="entry name" value="GPCR_Rhodpsn"/>
</dbReference>